<feature type="region of interest" description="Disordered" evidence="6">
    <location>
        <begin position="595"/>
        <end position="665"/>
    </location>
</feature>
<dbReference type="SUPFAM" id="SSF57701">
    <property type="entry name" value="Zn2/Cys6 DNA-binding domain"/>
    <property type="match status" value="1"/>
</dbReference>
<dbReference type="PROSITE" id="PS00463">
    <property type="entry name" value="ZN2_CY6_FUNGAL_1"/>
    <property type="match status" value="1"/>
</dbReference>
<keyword evidence="2" id="KW-0805">Transcription regulation</keyword>
<dbReference type="PROSITE" id="PS50048">
    <property type="entry name" value="ZN2_CY6_FUNGAL_2"/>
    <property type="match status" value="1"/>
</dbReference>
<sequence length="725" mass="79199">MNVARDSHYQPQQDTNLRKRSKVSRACDECRRKKIRCDATSENGPEACTSCKRTGARCQFSRQPQKRGPSKGQARNFQPLLYIKELADRLSRLEYEAQQQQGQTPQNGHLHQQQAELQSYLQNFNDQGMAGVPDFSNSTGAQATTGRKRTHSMSEGIGEQLRSSLSQTANGTQQQSWDRRESSFGAFEQDSAVDMFQFGNSADVAVGEYYRVIQETYPILPFDQRNLKTRLAECDAKLREGFLAAIDCAVRAWPCTNLSKEANHLDRCYKTYNLLNLEVGVPLNKSSGILLTQSYLLLAIESETQGPTQRDVQTSSLKDMCIASAARVAGNFSLNAMCYRNRPQEIIPDSDDALGRRVFWVAFIMDFFHAISTCSEPSISEERNFLSIEDETLFGTVIFGLARLSKIISHISLLAKFTKDVTGTSSEDAWTPLAPSDYSFKVIQFSINGQLERFHETLPLDPHPLVLLAYWYTRLLIGRYGPATESTELFTCANCITNLLSTHIVFLTPPYHHFAALAALVLGELAEKDDTRDEALRMLGELESALHRTKTDDDAAWDPTIRFYVSKKRASVHTESAAGNSTTLLEHLAEAAVGEREGPGGGAAPTTSPEDSKNGAGAGGALPTSTGENGTASNGNQGDNNASANENGTDNHHQPSATEATTTTDDKKDDIANAAAAAAAAATAAAALNQDLCFNPANMLRDGYLRVLAGVVMPILQQGGHGGGQ</sequence>
<dbReference type="Gene3D" id="4.10.240.10">
    <property type="entry name" value="Zn(2)-C6 fungal-type DNA-binding domain"/>
    <property type="match status" value="1"/>
</dbReference>
<protein>
    <recommendedName>
        <fullName evidence="7">Zn(2)-C6 fungal-type domain-containing protein</fullName>
    </recommendedName>
</protein>
<evidence type="ECO:0000259" key="7">
    <source>
        <dbReference type="PROSITE" id="PS50048"/>
    </source>
</evidence>
<feature type="compositionally biased region" description="Polar residues" evidence="6">
    <location>
        <begin position="623"/>
        <end position="648"/>
    </location>
</feature>
<evidence type="ECO:0000256" key="4">
    <source>
        <dbReference type="ARBA" id="ARBA00023163"/>
    </source>
</evidence>
<feature type="domain" description="Zn(2)-C6 fungal-type" evidence="7">
    <location>
        <begin position="26"/>
        <end position="60"/>
    </location>
</feature>
<dbReference type="InterPro" id="IPR036864">
    <property type="entry name" value="Zn2-C6_fun-type_DNA-bd_sf"/>
</dbReference>
<evidence type="ECO:0000256" key="6">
    <source>
        <dbReference type="SAM" id="MobiDB-lite"/>
    </source>
</evidence>
<dbReference type="EMBL" id="JBBWRZ010000006">
    <property type="protein sequence ID" value="KAK8233766.1"/>
    <property type="molecule type" value="Genomic_DNA"/>
</dbReference>
<feature type="region of interest" description="Disordered" evidence="6">
    <location>
        <begin position="1"/>
        <end position="23"/>
    </location>
</feature>
<dbReference type="SMART" id="SM00066">
    <property type="entry name" value="GAL4"/>
    <property type="match status" value="1"/>
</dbReference>
<evidence type="ECO:0000256" key="2">
    <source>
        <dbReference type="ARBA" id="ARBA00023015"/>
    </source>
</evidence>
<dbReference type="InterPro" id="IPR001138">
    <property type="entry name" value="Zn2Cys6_DnaBD"/>
</dbReference>
<evidence type="ECO:0000313" key="8">
    <source>
        <dbReference type="EMBL" id="KAK8233766.1"/>
    </source>
</evidence>
<organism evidence="8 9">
    <name type="scientific">Phyllosticta capitalensis</name>
    <dbReference type="NCBI Taxonomy" id="121624"/>
    <lineage>
        <taxon>Eukaryota</taxon>
        <taxon>Fungi</taxon>
        <taxon>Dikarya</taxon>
        <taxon>Ascomycota</taxon>
        <taxon>Pezizomycotina</taxon>
        <taxon>Dothideomycetes</taxon>
        <taxon>Dothideomycetes incertae sedis</taxon>
        <taxon>Botryosphaeriales</taxon>
        <taxon>Phyllostictaceae</taxon>
        <taxon>Phyllosticta</taxon>
    </lineage>
</organism>
<dbReference type="CDD" id="cd00067">
    <property type="entry name" value="GAL4"/>
    <property type="match status" value="1"/>
</dbReference>
<comment type="caution">
    <text evidence="8">The sequence shown here is derived from an EMBL/GenBank/DDBJ whole genome shotgun (WGS) entry which is preliminary data.</text>
</comment>
<keyword evidence="1" id="KW-0479">Metal-binding</keyword>
<dbReference type="CDD" id="cd12148">
    <property type="entry name" value="fungal_TF_MHR"/>
    <property type="match status" value="1"/>
</dbReference>
<keyword evidence="5" id="KW-0539">Nucleus</keyword>
<feature type="region of interest" description="Disordered" evidence="6">
    <location>
        <begin position="136"/>
        <end position="177"/>
    </location>
</feature>
<evidence type="ECO:0000256" key="5">
    <source>
        <dbReference type="ARBA" id="ARBA00023242"/>
    </source>
</evidence>
<dbReference type="Proteomes" id="UP001492380">
    <property type="component" value="Unassembled WGS sequence"/>
</dbReference>
<dbReference type="PANTHER" id="PTHR31668:SF26">
    <property type="entry name" value="GLUCOSE TRANSPORT TRANSCRIPTION REGULATOR RGT1-RELATED"/>
    <property type="match status" value="1"/>
</dbReference>
<keyword evidence="9" id="KW-1185">Reference proteome</keyword>
<name>A0ABR1YMN5_9PEZI</name>
<keyword evidence="3" id="KW-0238">DNA-binding</keyword>
<gene>
    <name evidence="8" type="ORF">HDK90DRAFT_415676</name>
</gene>
<dbReference type="PANTHER" id="PTHR31668">
    <property type="entry name" value="GLUCOSE TRANSPORT TRANSCRIPTION REGULATOR RGT1-RELATED-RELATED"/>
    <property type="match status" value="1"/>
</dbReference>
<evidence type="ECO:0000256" key="3">
    <source>
        <dbReference type="ARBA" id="ARBA00023125"/>
    </source>
</evidence>
<feature type="compositionally biased region" description="Polar residues" evidence="6">
    <location>
        <begin position="136"/>
        <end position="145"/>
    </location>
</feature>
<feature type="compositionally biased region" description="Polar residues" evidence="6">
    <location>
        <begin position="161"/>
        <end position="176"/>
    </location>
</feature>
<keyword evidence="4" id="KW-0804">Transcription</keyword>
<reference evidence="8 9" key="1">
    <citation type="submission" date="2024-04" db="EMBL/GenBank/DDBJ databases">
        <title>Phyllosticta paracitricarpa is synonymous to the EU quarantine fungus P. citricarpa based on phylogenomic analyses.</title>
        <authorList>
            <consortium name="Lawrence Berkeley National Laboratory"/>
            <person name="Van Ingen-Buijs V.A."/>
            <person name="Van Westerhoven A.C."/>
            <person name="Haridas S."/>
            <person name="Skiadas P."/>
            <person name="Martin F."/>
            <person name="Groenewald J.Z."/>
            <person name="Crous P.W."/>
            <person name="Seidl M.F."/>
        </authorList>
    </citation>
    <scope>NUCLEOTIDE SEQUENCE [LARGE SCALE GENOMIC DNA]</scope>
    <source>
        <strain evidence="8 9">CBS 123374</strain>
    </source>
</reference>
<evidence type="ECO:0000256" key="1">
    <source>
        <dbReference type="ARBA" id="ARBA00022723"/>
    </source>
</evidence>
<dbReference type="Pfam" id="PF00172">
    <property type="entry name" value="Zn_clus"/>
    <property type="match status" value="1"/>
</dbReference>
<evidence type="ECO:0000313" key="9">
    <source>
        <dbReference type="Proteomes" id="UP001492380"/>
    </source>
</evidence>
<dbReference type="InterPro" id="IPR050797">
    <property type="entry name" value="Carb_Metab_Trans_Reg"/>
</dbReference>
<accession>A0ABR1YMN5</accession>
<proteinExistence type="predicted"/>